<evidence type="ECO:0000313" key="1">
    <source>
        <dbReference type="EMBL" id="MDT0266441.1"/>
    </source>
</evidence>
<keyword evidence="2" id="KW-1185">Reference proteome</keyword>
<gene>
    <name evidence="1" type="ORF">RM844_09040</name>
</gene>
<name>A0ABU2JN74_9ACTN</name>
<dbReference type="EMBL" id="JAVREO010000004">
    <property type="protein sequence ID" value="MDT0266441.1"/>
    <property type="molecule type" value="Genomic_DNA"/>
</dbReference>
<protein>
    <recommendedName>
        <fullName evidence="3">Secreted protein</fullName>
    </recommendedName>
</protein>
<accession>A0ABU2JN74</accession>
<evidence type="ECO:0008006" key="3">
    <source>
        <dbReference type="Google" id="ProtNLM"/>
    </source>
</evidence>
<comment type="caution">
    <text evidence="1">The sequence shown here is derived from an EMBL/GenBank/DDBJ whole genome shotgun (WGS) entry which is preliminary data.</text>
</comment>
<organism evidence="1 2">
    <name type="scientific">Streptomyces chisholmiae</name>
    <dbReference type="NCBI Taxonomy" id="3075540"/>
    <lineage>
        <taxon>Bacteria</taxon>
        <taxon>Bacillati</taxon>
        <taxon>Actinomycetota</taxon>
        <taxon>Actinomycetes</taxon>
        <taxon>Kitasatosporales</taxon>
        <taxon>Streptomycetaceae</taxon>
        <taxon>Streptomyces</taxon>
    </lineage>
</organism>
<reference evidence="2" key="1">
    <citation type="submission" date="2023-07" db="EMBL/GenBank/DDBJ databases">
        <title>30 novel species of actinomycetes from the DSMZ collection.</title>
        <authorList>
            <person name="Nouioui I."/>
        </authorList>
    </citation>
    <scope>NUCLEOTIDE SEQUENCE [LARGE SCALE GENOMIC DNA]</scope>
    <source>
        <strain evidence="2">DSM 44915</strain>
    </source>
</reference>
<dbReference type="RefSeq" id="WP_311666458.1">
    <property type="nucleotide sequence ID" value="NZ_JAVREO010000004.1"/>
</dbReference>
<dbReference type="Proteomes" id="UP001183410">
    <property type="component" value="Unassembled WGS sequence"/>
</dbReference>
<sequence>MASDVAPDRPGRATAALPLLLLDVDGVLNPYAAEHCPDGYREYPFFPDEDPPIRLCAEHGGWLADLGQLFELAWATGWEDEANVYLAPALGLPQLPVVRFPPVPFPPAAKVPAIDAFAGDRPAAWVDDVHPPEAWAWQRGRSAPTLLVTADPAGGLTRAMVDRLVAWHGAL</sequence>
<evidence type="ECO:0000313" key="2">
    <source>
        <dbReference type="Proteomes" id="UP001183410"/>
    </source>
</evidence>
<proteinExistence type="predicted"/>